<keyword evidence="5 6" id="KW-0472">Membrane</keyword>
<organism evidence="7 8">
    <name type="scientific">Fonsecaea erecta</name>
    <dbReference type="NCBI Taxonomy" id="1367422"/>
    <lineage>
        <taxon>Eukaryota</taxon>
        <taxon>Fungi</taxon>
        <taxon>Dikarya</taxon>
        <taxon>Ascomycota</taxon>
        <taxon>Pezizomycotina</taxon>
        <taxon>Eurotiomycetes</taxon>
        <taxon>Chaetothyriomycetidae</taxon>
        <taxon>Chaetothyriales</taxon>
        <taxon>Herpotrichiellaceae</taxon>
        <taxon>Fonsecaea</taxon>
    </lineage>
</organism>
<dbReference type="OrthoDB" id="3639251at2759"/>
<gene>
    <name evidence="7" type="ORF">AYL99_03123</name>
</gene>
<protein>
    <recommendedName>
        <fullName evidence="9">Major facilitator superfamily (MFS) profile domain-containing protein</fullName>
    </recommendedName>
</protein>
<dbReference type="PANTHER" id="PTHR43791">
    <property type="entry name" value="PERMEASE-RELATED"/>
    <property type="match status" value="1"/>
</dbReference>
<accession>A0A178ZWW1</accession>
<feature type="transmembrane region" description="Helical" evidence="6">
    <location>
        <begin position="117"/>
        <end position="140"/>
    </location>
</feature>
<dbReference type="SUPFAM" id="SSF103473">
    <property type="entry name" value="MFS general substrate transporter"/>
    <property type="match status" value="1"/>
</dbReference>
<evidence type="ECO:0008006" key="9">
    <source>
        <dbReference type="Google" id="ProtNLM"/>
    </source>
</evidence>
<feature type="transmembrane region" description="Helical" evidence="6">
    <location>
        <begin position="437"/>
        <end position="456"/>
    </location>
</feature>
<feature type="transmembrane region" description="Helical" evidence="6">
    <location>
        <begin position="209"/>
        <end position="231"/>
    </location>
</feature>
<feature type="transmembrane region" description="Helical" evidence="6">
    <location>
        <begin position="85"/>
        <end position="105"/>
    </location>
</feature>
<feature type="transmembrane region" description="Helical" evidence="6">
    <location>
        <begin position="405"/>
        <end position="425"/>
    </location>
</feature>
<reference evidence="7 8" key="1">
    <citation type="submission" date="2016-04" db="EMBL/GenBank/DDBJ databases">
        <title>Draft genome of Fonsecaea erecta CBS 125763.</title>
        <authorList>
            <person name="Weiss V.A."/>
            <person name="Vicente V.A."/>
            <person name="Raittz R.T."/>
            <person name="Moreno L.F."/>
            <person name="De Souza E.M."/>
            <person name="Pedrosa F.O."/>
            <person name="Steffens M.B."/>
            <person name="Faoro H."/>
            <person name="Tadra-Sfeir M.Z."/>
            <person name="Najafzadeh M.J."/>
            <person name="Felipe M.S."/>
            <person name="Teixeira M."/>
            <person name="Sun J."/>
            <person name="Xi L."/>
            <person name="Gomes R."/>
            <person name="De Azevedo C.M."/>
            <person name="Salgado C.G."/>
            <person name="Da Silva M.B."/>
            <person name="Nascimento M.F."/>
            <person name="Queiroz-Telles F."/>
            <person name="Attili D.S."/>
            <person name="Gorbushina A."/>
        </authorList>
    </citation>
    <scope>NUCLEOTIDE SEQUENCE [LARGE SCALE GENOMIC DNA]</scope>
    <source>
        <strain evidence="7 8">CBS 125763</strain>
    </source>
</reference>
<comment type="caution">
    <text evidence="7">The sequence shown here is derived from an EMBL/GenBank/DDBJ whole genome shotgun (WGS) entry which is preliminary data.</text>
</comment>
<feature type="transmembrane region" description="Helical" evidence="6">
    <location>
        <begin position="146"/>
        <end position="167"/>
    </location>
</feature>
<dbReference type="RefSeq" id="XP_018697263.1">
    <property type="nucleotide sequence ID" value="XM_018834639.1"/>
</dbReference>
<dbReference type="FunFam" id="1.20.1250.20:FF:000013">
    <property type="entry name" value="MFS general substrate transporter"/>
    <property type="match status" value="1"/>
</dbReference>
<name>A0A178ZWW1_9EURO</name>
<evidence type="ECO:0000256" key="5">
    <source>
        <dbReference type="ARBA" id="ARBA00023136"/>
    </source>
</evidence>
<feature type="transmembrane region" description="Helical" evidence="6">
    <location>
        <begin position="176"/>
        <end position="197"/>
    </location>
</feature>
<feature type="transmembrane region" description="Helical" evidence="6">
    <location>
        <begin position="369"/>
        <end position="393"/>
    </location>
</feature>
<feature type="transmembrane region" description="Helical" evidence="6">
    <location>
        <begin position="319"/>
        <end position="336"/>
    </location>
</feature>
<dbReference type="Pfam" id="PF07690">
    <property type="entry name" value="MFS_1"/>
    <property type="match status" value="1"/>
</dbReference>
<evidence type="ECO:0000313" key="8">
    <source>
        <dbReference type="Proteomes" id="UP000078343"/>
    </source>
</evidence>
<evidence type="ECO:0000256" key="4">
    <source>
        <dbReference type="ARBA" id="ARBA00022989"/>
    </source>
</evidence>
<evidence type="ECO:0000313" key="7">
    <source>
        <dbReference type="EMBL" id="OAP63896.1"/>
    </source>
</evidence>
<dbReference type="GO" id="GO:0022857">
    <property type="term" value="F:transmembrane transporter activity"/>
    <property type="evidence" value="ECO:0007669"/>
    <property type="project" value="InterPro"/>
</dbReference>
<dbReference type="FunFam" id="1.20.1250.20:FF:000057">
    <property type="entry name" value="MFS general substrate transporter"/>
    <property type="match status" value="1"/>
</dbReference>
<dbReference type="PANTHER" id="PTHR43791:SF49">
    <property type="entry name" value="TRANSPORTER, PUTATIVE (AFU_ORTHOLOGUE AFUA_4G04250)-RELATED"/>
    <property type="match status" value="1"/>
</dbReference>
<dbReference type="Proteomes" id="UP000078343">
    <property type="component" value="Unassembled WGS sequence"/>
</dbReference>
<evidence type="ECO:0000256" key="1">
    <source>
        <dbReference type="ARBA" id="ARBA00004141"/>
    </source>
</evidence>
<evidence type="ECO:0000256" key="6">
    <source>
        <dbReference type="SAM" id="Phobius"/>
    </source>
</evidence>
<feature type="transmembrane region" description="Helical" evidence="6">
    <location>
        <begin position="343"/>
        <end position="363"/>
    </location>
</feature>
<keyword evidence="4 6" id="KW-1133">Transmembrane helix</keyword>
<keyword evidence="3 6" id="KW-0812">Transmembrane</keyword>
<dbReference type="GeneID" id="30007293"/>
<dbReference type="InterPro" id="IPR011701">
    <property type="entry name" value="MFS"/>
</dbReference>
<keyword evidence="2" id="KW-0813">Transport</keyword>
<evidence type="ECO:0000256" key="2">
    <source>
        <dbReference type="ARBA" id="ARBA00022448"/>
    </source>
</evidence>
<dbReference type="AlphaFoldDB" id="A0A178ZWW1"/>
<feature type="transmembrane region" description="Helical" evidence="6">
    <location>
        <begin position="285"/>
        <end position="307"/>
    </location>
</feature>
<comment type="subcellular location">
    <subcellularLocation>
        <location evidence="1">Membrane</location>
        <topology evidence="1">Multi-pass membrane protein</topology>
    </subcellularLocation>
</comment>
<dbReference type="InterPro" id="IPR036259">
    <property type="entry name" value="MFS_trans_sf"/>
</dbReference>
<evidence type="ECO:0000256" key="3">
    <source>
        <dbReference type="ARBA" id="ARBA00022692"/>
    </source>
</evidence>
<dbReference type="Gene3D" id="1.20.1250.20">
    <property type="entry name" value="MFS general substrate transporter like domains"/>
    <property type="match status" value="2"/>
</dbReference>
<dbReference type="GO" id="GO:0016020">
    <property type="term" value="C:membrane"/>
    <property type="evidence" value="ECO:0007669"/>
    <property type="project" value="UniProtKB-SubCell"/>
</dbReference>
<keyword evidence="8" id="KW-1185">Reference proteome</keyword>
<proteinExistence type="predicted"/>
<dbReference type="EMBL" id="LVYI01000002">
    <property type="protein sequence ID" value="OAP63896.1"/>
    <property type="molecule type" value="Genomic_DNA"/>
</dbReference>
<sequence length="475" mass="51611">MADIVPKQLFPAEIEMVEEIKLDEPPSYGREDEARIVRKIDARLMPTTALIYLLCYIDRGNIGNAKILNADEGDAMPQTNHMTNYQFTIALMVFIVAYCVFEAPSNLALKVLTPNRWLGFLVFSFGAICCGIAGTTNFAGVVGLRFLLGACEAGIFPGMVFFMSFWYKPEERATRIAVFLCSATLAGAFGGAIAYGVGHMNHAGGLVAWRWLFIIEGLPSVIVGILVFFFMPNYPENAGWLTEAEKSIQRQRLSAGNSSHGEAKINWADAKATLKDVKLWVHYSTYFAAGSGATSLSLFSPVIVAGLGYHGLRAQLFTVPPYAVAYVVTLVVALWSDNRRMRGLFACAAFTTASISFLILAAIPGTHYAVRYFFLIVATSGCFSALPPLCAWVGDNGRSTTAGSLATALNIASSGPGQIIGVWIYRAQDKPLYQLGHGVNAGFQLIGACVTLGLYLHYKKLNRRLAGTNATRWIA</sequence>